<sequence>MAFEQIRKEGLKMNQYFEVTGDDPLFVLLKESEKANKAFKDKRSNENWELLNLAYDVVEEILYSRYPDCFGWRAVVSPFDEDRFLVKIKG</sequence>
<dbReference type="Proteomes" id="UP000259270">
    <property type="component" value="Segment"/>
</dbReference>
<dbReference type="EMBL" id="MF498775">
    <property type="protein sequence ID" value="ATI18087.1"/>
    <property type="molecule type" value="Genomic_DNA"/>
</dbReference>
<reference evidence="1 2" key="1">
    <citation type="submission" date="2017-07" db="EMBL/GenBank/DDBJ databases">
        <title>In vitro design and evaluation of phage cocktails against multidrug-resistant Aeromonas salmonicida.</title>
        <authorList>
            <person name="Chen L."/>
            <person name="Yuan S."/>
            <person name="Ma Y."/>
        </authorList>
    </citation>
    <scope>NUCLEOTIDE SEQUENCE [LARGE SCALE GENOMIC DNA]</scope>
</reference>
<evidence type="ECO:0000313" key="1">
    <source>
        <dbReference type="EMBL" id="ATI18087.1"/>
    </source>
</evidence>
<keyword evidence="2" id="KW-1185">Reference proteome</keyword>
<accession>A0A291LFC7</accession>
<proteinExistence type="predicted"/>
<dbReference type="RefSeq" id="YP_009834739.1">
    <property type="nucleotide sequence ID" value="NC_048674.1"/>
</dbReference>
<organism evidence="1 2">
    <name type="scientific">Aeromonas phage AS-sw</name>
    <dbReference type="NCBI Taxonomy" id="2026113"/>
    <lineage>
        <taxon>Viruses</taxon>
        <taxon>Duplodnaviria</taxon>
        <taxon>Heunggongvirae</taxon>
        <taxon>Uroviricota</taxon>
        <taxon>Caudoviricetes</taxon>
        <taxon>Pantevenvirales</taxon>
        <taxon>Straboviridae</taxon>
        <taxon>Emmerichvirinae</taxon>
        <taxon>Ceceduovirus</taxon>
        <taxon>Ceceduovirus assw</taxon>
    </lineage>
</organism>
<dbReference type="KEGG" id="vg:55604807"/>
<evidence type="ECO:0000313" key="2">
    <source>
        <dbReference type="Proteomes" id="UP000259270"/>
    </source>
</evidence>
<name>A0A291LFC7_9CAUD</name>
<protein>
    <submittedName>
        <fullName evidence="1">Uncharacterized protein</fullName>
    </submittedName>
</protein>
<dbReference type="GeneID" id="55604807"/>